<protein>
    <submittedName>
        <fullName evidence="1">Uncharacterized protein</fullName>
    </submittedName>
</protein>
<gene>
    <name evidence="1" type="ORF">BofuT4_P159380.1</name>
</gene>
<dbReference type="InParanoid" id="G2YU19"/>
<name>G2YU19_BOTF4</name>
<dbReference type="HOGENOM" id="CLU_1834861_0_0_1"/>
<dbReference type="Proteomes" id="UP000008177">
    <property type="component" value="Unplaced contigs"/>
</dbReference>
<organism evidence="1 2">
    <name type="scientific">Botryotinia fuckeliana (strain T4)</name>
    <name type="common">Noble rot fungus</name>
    <name type="synonym">Botrytis cinerea</name>
    <dbReference type="NCBI Taxonomy" id="999810"/>
    <lineage>
        <taxon>Eukaryota</taxon>
        <taxon>Fungi</taxon>
        <taxon>Dikarya</taxon>
        <taxon>Ascomycota</taxon>
        <taxon>Pezizomycotina</taxon>
        <taxon>Leotiomycetes</taxon>
        <taxon>Helotiales</taxon>
        <taxon>Sclerotiniaceae</taxon>
        <taxon>Botrytis</taxon>
    </lineage>
</organism>
<dbReference type="EMBL" id="FQ790353">
    <property type="protein sequence ID" value="CCD55117.1"/>
    <property type="molecule type" value="Genomic_DNA"/>
</dbReference>
<sequence length="140" mass="15983">MSSTTRLIPSLPNRLEGIDRISGYEGLSYDLFRARIAPVSTRENSNKFERSNCLSNVKTQRRRRSTQRSFTDSYTTVEAVSMNLTELYAQTTARKINKSKDRLKMCFIGEVEYKNSCTDLRTFSDCFAHIGKSSSLDNIS</sequence>
<proteinExistence type="predicted"/>
<reference evidence="2" key="1">
    <citation type="journal article" date="2011" name="PLoS Genet.">
        <title>Genomic analysis of the necrotrophic fungal pathogens Sclerotinia sclerotiorum and Botrytis cinerea.</title>
        <authorList>
            <person name="Amselem J."/>
            <person name="Cuomo C.A."/>
            <person name="van Kan J.A."/>
            <person name="Viaud M."/>
            <person name="Benito E.P."/>
            <person name="Couloux A."/>
            <person name="Coutinho P.M."/>
            <person name="de Vries R.P."/>
            <person name="Dyer P.S."/>
            <person name="Fillinger S."/>
            <person name="Fournier E."/>
            <person name="Gout L."/>
            <person name="Hahn M."/>
            <person name="Kohn L."/>
            <person name="Lapalu N."/>
            <person name="Plummer K.M."/>
            <person name="Pradier J.M."/>
            <person name="Quevillon E."/>
            <person name="Sharon A."/>
            <person name="Simon A."/>
            <person name="ten Have A."/>
            <person name="Tudzynski B."/>
            <person name="Tudzynski P."/>
            <person name="Wincker P."/>
            <person name="Andrew M."/>
            <person name="Anthouard V."/>
            <person name="Beever R.E."/>
            <person name="Beffa R."/>
            <person name="Benoit I."/>
            <person name="Bouzid O."/>
            <person name="Brault B."/>
            <person name="Chen Z."/>
            <person name="Choquer M."/>
            <person name="Collemare J."/>
            <person name="Cotton P."/>
            <person name="Danchin E.G."/>
            <person name="Da Silva C."/>
            <person name="Gautier A."/>
            <person name="Giraud C."/>
            <person name="Giraud T."/>
            <person name="Gonzalez C."/>
            <person name="Grossetete S."/>
            <person name="Guldener U."/>
            <person name="Henrissat B."/>
            <person name="Howlett B.J."/>
            <person name="Kodira C."/>
            <person name="Kretschmer M."/>
            <person name="Lappartient A."/>
            <person name="Leroch M."/>
            <person name="Levis C."/>
            <person name="Mauceli E."/>
            <person name="Neuveglise C."/>
            <person name="Oeser B."/>
            <person name="Pearson M."/>
            <person name="Poulain J."/>
            <person name="Poussereau N."/>
            <person name="Quesneville H."/>
            <person name="Rascle C."/>
            <person name="Schumacher J."/>
            <person name="Segurens B."/>
            <person name="Sexton A."/>
            <person name="Silva E."/>
            <person name="Sirven C."/>
            <person name="Soanes D.M."/>
            <person name="Talbot N.J."/>
            <person name="Templeton M."/>
            <person name="Yandava C."/>
            <person name="Yarden O."/>
            <person name="Zeng Q."/>
            <person name="Rollins J.A."/>
            <person name="Lebrun M.H."/>
            <person name="Dickman M."/>
        </authorList>
    </citation>
    <scope>NUCLEOTIDE SEQUENCE [LARGE SCALE GENOMIC DNA]</scope>
    <source>
        <strain evidence="2">T4</strain>
    </source>
</reference>
<evidence type="ECO:0000313" key="1">
    <source>
        <dbReference type="EMBL" id="CCD55117.1"/>
    </source>
</evidence>
<evidence type="ECO:0000313" key="2">
    <source>
        <dbReference type="Proteomes" id="UP000008177"/>
    </source>
</evidence>
<dbReference type="AlphaFoldDB" id="G2YU19"/>
<accession>G2YU19</accession>